<keyword evidence="3" id="KW-1185">Reference proteome</keyword>
<comment type="caution">
    <text evidence="2">The sequence shown here is derived from an EMBL/GenBank/DDBJ whole genome shotgun (WGS) entry which is preliminary data.</text>
</comment>
<dbReference type="EMBL" id="CAWUPB010000001">
    <property type="protein sequence ID" value="CAK7322416.1"/>
    <property type="molecule type" value="Genomic_DNA"/>
</dbReference>
<proteinExistence type="predicted"/>
<accession>A0AAV1QQX0</accession>
<sequence>MGVSGREGARLVTTLLPSRHSSLVHGNPLCRVHSPGLGPKLAPPDFNNYDLARRPRLRGGRTARPNSKDFDQWALERGANMQKASFRVFSGKSTGMTTREDRKRPKECRSIEKSKHIETRGKERPG</sequence>
<reference evidence="2 3" key="1">
    <citation type="submission" date="2024-01" db="EMBL/GenBank/DDBJ databases">
        <authorList>
            <person name="Waweru B."/>
        </authorList>
    </citation>
    <scope>NUCLEOTIDE SEQUENCE [LARGE SCALE GENOMIC DNA]</scope>
</reference>
<feature type="region of interest" description="Disordered" evidence="1">
    <location>
        <begin position="84"/>
        <end position="126"/>
    </location>
</feature>
<evidence type="ECO:0000313" key="3">
    <source>
        <dbReference type="Proteomes" id="UP001314170"/>
    </source>
</evidence>
<evidence type="ECO:0000313" key="2">
    <source>
        <dbReference type="EMBL" id="CAK7322416.1"/>
    </source>
</evidence>
<gene>
    <name evidence="2" type="ORF">DCAF_LOCUS25</name>
</gene>
<evidence type="ECO:0000256" key="1">
    <source>
        <dbReference type="SAM" id="MobiDB-lite"/>
    </source>
</evidence>
<name>A0AAV1QQX0_9ROSI</name>
<dbReference type="Proteomes" id="UP001314170">
    <property type="component" value="Unassembled WGS sequence"/>
</dbReference>
<organism evidence="2 3">
    <name type="scientific">Dovyalis caffra</name>
    <dbReference type="NCBI Taxonomy" id="77055"/>
    <lineage>
        <taxon>Eukaryota</taxon>
        <taxon>Viridiplantae</taxon>
        <taxon>Streptophyta</taxon>
        <taxon>Embryophyta</taxon>
        <taxon>Tracheophyta</taxon>
        <taxon>Spermatophyta</taxon>
        <taxon>Magnoliopsida</taxon>
        <taxon>eudicotyledons</taxon>
        <taxon>Gunneridae</taxon>
        <taxon>Pentapetalae</taxon>
        <taxon>rosids</taxon>
        <taxon>fabids</taxon>
        <taxon>Malpighiales</taxon>
        <taxon>Salicaceae</taxon>
        <taxon>Flacourtieae</taxon>
        <taxon>Dovyalis</taxon>
    </lineage>
</organism>
<dbReference type="AlphaFoldDB" id="A0AAV1QQX0"/>
<feature type="compositionally biased region" description="Basic and acidic residues" evidence="1">
    <location>
        <begin position="98"/>
        <end position="126"/>
    </location>
</feature>
<protein>
    <submittedName>
        <fullName evidence="2">Uncharacterized protein</fullName>
    </submittedName>
</protein>